<dbReference type="RefSeq" id="WP_156192625.1">
    <property type="nucleotide sequence ID" value="NZ_CP046452.1"/>
</dbReference>
<evidence type="ECO:0000313" key="4">
    <source>
        <dbReference type="Proteomes" id="UP000427071"/>
    </source>
</evidence>
<dbReference type="Pfam" id="PF01078">
    <property type="entry name" value="Mg_chelatase"/>
    <property type="match status" value="1"/>
</dbReference>
<dbReference type="InterPro" id="IPR045006">
    <property type="entry name" value="CHLI-like"/>
</dbReference>
<dbReference type="InterPro" id="IPR000523">
    <property type="entry name" value="Mg_chelatse_chII-like_cat_dom"/>
</dbReference>
<dbReference type="SMART" id="SM00382">
    <property type="entry name" value="AAA"/>
    <property type="match status" value="1"/>
</dbReference>
<proteinExistence type="inferred from homology"/>
<evidence type="ECO:0000259" key="2">
    <source>
        <dbReference type="SMART" id="SM00382"/>
    </source>
</evidence>
<dbReference type="InterPro" id="IPR003593">
    <property type="entry name" value="AAA+_ATPase"/>
</dbReference>
<dbReference type="AlphaFoldDB" id="A0A6B8VDN3"/>
<dbReference type="Pfam" id="PF13541">
    <property type="entry name" value="ChlI"/>
    <property type="match status" value="1"/>
</dbReference>
<dbReference type="SUPFAM" id="SSF54211">
    <property type="entry name" value="Ribosomal protein S5 domain 2-like"/>
    <property type="match status" value="1"/>
</dbReference>
<reference evidence="4" key="1">
    <citation type="submission" date="2019-11" db="EMBL/GenBank/DDBJ databases">
        <title>Complete genome sequence of Corynebacterium kalinowskii 1959, a novel Corynebacterium species isolated from soil of a small paddock in Vilsendorf, Germany.</title>
        <authorList>
            <person name="Schaffert L."/>
            <person name="Ruwe M."/>
            <person name="Milse J."/>
            <person name="Hanuschka K."/>
            <person name="Ortseifen V."/>
            <person name="Droste J."/>
            <person name="Brandt D."/>
            <person name="Schlueter L."/>
            <person name="Kutter Y."/>
            <person name="Vinke S."/>
            <person name="Viehoefer P."/>
            <person name="Jacob L."/>
            <person name="Luebke N.-C."/>
            <person name="Schulte-Berndt E."/>
            <person name="Hain C."/>
            <person name="Linder M."/>
            <person name="Schmidt P."/>
            <person name="Wollenschlaeger L."/>
            <person name="Luttermann T."/>
            <person name="Thieme E."/>
            <person name="Hassa J."/>
            <person name="Haak M."/>
            <person name="Wittchen M."/>
            <person name="Mentz A."/>
            <person name="Persicke M."/>
            <person name="Busche T."/>
            <person name="Ruckert C."/>
        </authorList>
    </citation>
    <scope>NUCLEOTIDE SEQUENCE [LARGE SCALE GENOMIC DNA]</scope>
    <source>
        <strain evidence="4">1959</strain>
    </source>
</reference>
<name>A0A6B8VDN3_9CORY</name>
<dbReference type="InterPro" id="IPR025158">
    <property type="entry name" value="Mg_chelat-rel_C"/>
</dbReference>
<organism evidence="3 4">
    <name type="scientific">Corynebacterium kalinowskii</name>
    <dbReference type="NCBI Taxonomy" id="2675216"/>
    <lineage>
        <taxon>Bacteria</taxon>
        <taxon>Bacillati</taxon>
        <taxon>Actinomycetota</taxon>
        <taxon>Actinomycetes</taxon>
        <taxon>Mycobacteriales</taxon>
        <taxon>Corynebacteriaceae</taxon>
        <taxon>Corynebacterium</taxon>
    </lineage>
</organism>
<dbReference type="InterPro" id="IPR027417">
    <property type="entry name" value="P-loop_NTPase"/>
</dbReference>
<dbReference type="SUPFAM" id="SSF52540">
    <property type="entry name" value="P-loop containing nucleoside triphosphate hydrolases"/>
    <property type="match status" value="1"/>
</dbReference>
<dbReference type="NCBIfam" id="TIGR00368">
    <property type="entry name" value="YifB family Mg chelatase-like AAA ATPase"/>
    <property type="match status" value="1"/>
</dbReference>
<dbReference type="PANTHER" id="PTHR32039:SF7">
    <property type="entry name" value="COMPETENCE PROTEIN COMM"/>
    <property type="match status" value="1"/>
</dbReference>
<evidence type="ECO:0000256" key="1">
    <source>
        <dbReference type="ARBA" id="ARBA00006354"/>
    </source>
</evidence>
<evidence type="ECO:0000313" key="3">
    <source>
        <dbReference type="EMBL" id="QGU02293.1"/>
    </source>
</evidence>
<keyword evidence="4" id="KW-1185">Reference proteome</keyword>
<dbReference type="InterPro" id="IPR004482">
    <property type="entry name" value="Mg_chelat-rel"/>
</dbReference>
<sequence length="493" mass="51387">MALAKTLCVSFEGVSALIVGVEANIGAGLPGMYVVGLAGAAMSEAKDRLKTAMINAGLPWPKTKLIVNLSTADLRKSGSHFDLAICAAVMSATLNVRTDDTMFLGEVGLDGAIKPVPGILPALLAARDHGVQCIVVPAGNEAEAGALAGITVLTASHITEVADWLQGHGPLDRAVGYQRTAERHPDMADVVGQEEAKIAAEVAAAGGHHLLLIGPPGSGKSMIAARIPGILPELTDNEAIESSAVHSMSGSGLDGLLRSAPLVTPHHSVSSAALIGGGSGRPKPGAVSLAHHGVLFLDEINEIPAHVLDSLRMPLESGVVRLLRGQREVMFPAQFQLVMAANPCRCGCEEPADCTCPATVRRRYLSNLSGPLKDRIDLCVRTHVQGAQILGDAESSAAIAARVVAARERALHRWGVLSGRMDSRTLRRDFAADEAGMAYLGALLADGELSQRGVDRTLRVAWTLSDLAQQPKPGLEQIAAATALHNTNVTVPV</sequence>
<dbReference type="CDD" id="cd00009">
    <property type="entry name" value="AAA"/>
    <property type="match status" value="1"/>
</dbReference>
<dbReference type="GO" id="GO:0005524">
    <property type="term" value="F:ATP binding"/>
    <property type="evidence" value="ECO:0007669"/>
    <property type="project" value="InterPro"/>
</dbReference>
<dbReference type="Pfam" id="PF13335">
    <property type="entry name" value="Mg_chelatase_C"/>
    <property type="match status" value="1"/>
</dbReference>
<dbReference type="Proteomes" id="UP000427071">
    <property type="component" value="Chromosome"/>
</dbReference>
<dbReference type="Gene3D" id="3.30.230.10">
    <property type="match status" value="1"/>
</dbReference>
<comment type="similarity">
    <text evidence="1">Belongs to the Mg-chelatase subunits D/I family. ComM subfamily.</text>
</comment>
<dbReference type="EMBL" id="CP046452">
    <property type="protein sequence ID" value="QGU02293.1"/>
    <property type="molecule type" value="Genomic_DNA"/>
</dbReference>
<protein>
    <submittedName>
        <fullName evidence="3">Competence protein ComM</fullName>
    </submittedName>
</protein>
<dbReference type="Gene3D" id="3.40.50.300">
    <property type="entry name" value="P-loop containing nucleotide triphosphate hydrolases"/>
    <property type="match status" value="1"/>
</dbReference>
<feature type="domain" description="AAA+ ATPase" evidence="2">
    <location>
        <begin position="206"/>
        <end position="390"/>
    </location>
</feature>
<dbReference type="KEGG" id="ckw:CKALI_07155"/>
<dbReference type="PRINTS" id="PR00830">
    <property type="entry name" value="ENDOLAPTASE"/>
</dbReference>
<dbReference type="PANTHER" id="PTHR32039">
    <property type="entry name" value="MAGNESIUM-CHELATASE SUBUNIT CHLI"/>
    <property type="match status" value="1"/>
</dbReference>
<dbReference type="InterPro" id="IPR020568">
    <property type="entry name" value="Ribosomal_Su5_D2-typ_SF"/>
</dbReference>
<gene>
    <name evidence="3" type="primary">comM</name>
    <name evidence="3" type="ORF">CKALI_07155</name>
</gene>
<dbReference type="InterPro" id="IPR014721">
    <property type="entry name" value="Ribsml_uS5_D2-typ_fold_subgr"/>
</dbReference>
<accession>A0A6B8VDN3</accession>